<feature type="transmembrane region" description="Helical" evidence="11">
    <location>
        <begin position="381"/>
        <end position="402"/>
    </location>
</feature>
<dbReference type="Proteomes" id="UP000001726">
    <property type="component" value="Chromosome"/>
</dbReference>
<evidence type="ECO:0000256" key="9">
    <source>
        <dbReference type="ARBA" id="ARBA00023136"/>
    </source>
</evidence>
<evidence type="ECO:0000256" key="6">
    <source>
        <dbReference type="ARBA" id="ARBA00022692"/>
    </source>
</evidence>
<evidence type="ECO:0000256" key="4">
    <source>
        <dbReference type="ARBA" id="ARBA00022475"/>
    </source>
</evidence>
<evidence type="ECO:0000313" key="13">
    <source>
        <dbReference type="Proteomes" id="UP000001726"/>
    </source>
</evidence>
<dbReference type="GO" id="GO:0005315">
    <property type="term" value="F:phosphate transmembrane transporter activity"/>
    <property type="evidence" value="ECO:0007669"/>
    <property type="project" value="InterPro"/>
</dbReference>
<accession>B2VHE4</accession>
<feature type="transmembrane region" description="Helical" evidence="11">
    <location>
        <begin position="96"/>
        <end position="116"/>
    </location>
</feature>
<evidence type="ECO:0000256" key="10">
    <source>
        <dbReference type="ARBA" id="ARBA00047348"/>
    </source>
</evidence>
<evidence type="ECO:0000256" key="3">
    <source>
        <dbReference type="ARBA" id="ARBA00022448"/>
    </source>
</evidence>
<proteinExistence type="inferred from homology"/>
<dbReference type="HOGENOM" id="CLU_015355_4_0_6"/>
<feature type="transmembrane region" description="Helical" evidence="11">
    <location>
        <begin position="474"/>
        <end position="495"/>
    </location>
</feature>
<reference evidence="12 13" key="1">
    <citation type="journal article" date="2008" name="Environ. Microbiol.">
        <title>The genome of Erwinia tasmaniensis strain Et1/99, a non-pathogenic bacterium in the genus Erwinia.</title>
        <authorList>
            <person name="Kube M."/>
            <person name="Migdoll A.M."/>
            <person name="Mueller I."/>
            <person name="Kuhl H."/>
            <person name="Beck A."/>
            <person name="Reinhardt R."/>
            <person name="Geider K."/>
        </authorList>
    </citation>
    <scope>NUCLEOTIDE SEQUENCE [LARGE SCALE GENOMIC DNA]</scope>
    <source>
        <strain evidence="13">DSM 17950 / CFBP 7177 / CIP 109463 / NCPPB 4357 / Et1/99</strain>
    </source>
</reference>
<dbReference type="InterPro" id="IPR047818">
    <property type="entry name" value="Phos_trans_PitA_PitB"/>
</dbReference>
<dbReference type="GO" id="GO:0035435">
    <property type="term" value="P:phosphate ion transmembrane transport"/>
    <property type="evidence" value="ECO:0007669"/>
    <property type="project" value="TreeGrafter"/>
</dbReference>
<dbReference type="RefSeq" id="WP_012442988.1">
    <property type="nucleotide sequence ID" value="NC_010694.1"/>
</dbReference>
<dbReference type="InterPro" id="IPR001204">
    <property type="entry name" value="Phos_transporter"/>
</dbReference>
<evidence type="ECO:0000256" key="1">
    <source>
        <dbReference type="ARBA" id="ARBA00004651"/>
    </source>
</evidence>
<keyword evidence="7" id="KW-0769">Symport</keyword>
<dbReference type="PANTHER" id="PTHR11101">
    <property type="entry name" value="PHOSPHATE TRANSPORTER"/>
    <property type="match status" value="1"/>
</dbReference>
<organism evidence="12 13">
    <name type="scientific">Erwinia tasmaniensis (strain DSM 17950 / CFBP 7177 / CIP 109463 / NCPPB 4357 / Et1/99)</name>
    <dbReference type="NCBI Taxonomy" id="465817"/>
    <lineage>
        <taxon>Bacteria</taxon>
        <taxon>Pseudomonadati</taxon>
        <taxon>Pseudomonadota</taxon>
        <taxon>Gammaproteobacteria</taxon>
        <taxon>Enterobacterales</taxon>
        <taxon>Erwiniaceae</taxon>
        <taxon>Erwinia</taxon>
    </lineage>
</organism>
<evidence type="ECO:0000256" key="11">
    <source>
        <dbReference type="RuleBase" id="RU363058"/>
    </source>
</evidence>
<feature type="transmembrane region" description="Helical" evidence="11">
    <location>
        <begin position="233"/>
        <end position="255"/>
    </location>
</feature>
<keyword evidence="5 11" id="KW-0592">Phosphate transport</keyword>
<evidence type="ECO:0000256" key="2">
    <source>
        <dbReference type="ARBA" id="ARBA00005342"/>
    </source>
</evidence>
<feature type="transmembrane region" description="Helical" evidence="11">
    <location>
        <begin position="52"/>
        <end position="76"/>
    </location>
</feature>
<dbReference type="GO" id="GO:0005886">
    <property type="term" value="C:plasma membrane"/>
    <property type="evidence" value="ECO:0007669"/>
    <property type="project" value="UniProtKB-SubCell"/>
</dbReference>
<keyword evidence="13" id="KW-1185">Reference proteome</keyword>
<evidence type="ECO:0000313" key="12">
    <source>
        <dbReference type="EMBL" id="CAO98364.1"/>
    </source>
</evidence>
<dbReference type="OrthoDB" id="9779554at2"/>
<dbReference type="GO" id="GO:0015293">
    <property type="term" value="F:symporter activity"/>
    <property type="evidence" value="ECO:0007669"/>
    <property type="project" value="UniProtKB-KW"/>
</dbReference>
<comment type="subcellular location">
    <subcellularLocation>
        <location evidence="1">Cell membrane</location>
        <topology evidence="1">Multi-pass membrane protein</topology>
    </subcellularLocation>
    <subcellularLocation>
        <location evidence="11">Membrane</location>
        <topology evidence="11">Multi-pass membrane protein</topology>
    </subcellularLocation>
</comment>
<gene>
    <name evidence="12" type="primary">pitA</name>
    <name evidence="12" type="ordered locus">ETA_33180</name>
</gene>
<protein>
    <recommendedName>
        <fullName evidence="11">Phosphate transporter</fullName>
    </recommendedName>
</protein>
<evidence type="ECO:0000256" key="7">
    <source>
        <dbReference type="ARBA" id="ARBA00022847"/>
    </source>
</evidence>
<comment type="similarity">
    <text evidence="2">Belongs to the inorganic phosphate transporter (PiT) (TC 2.A.20) family. Pit subfamily.</text>
</comment>
<dbReference type="AlphaFoldDB" id="B2VHE4"/>
<dbReference type="STRING" id="465817.ETA_33180"/>
<dbReference type="PANTHER" id="PTHR11101:SF65">
    <property type="entry name" value="LOW-AFFINITY INORGANIC PHOSPHATE TRANSPORTER PITA-RELATED"/>
    <property type="match status" value="1"/>
</dbReference>
<dbReference type="eggNOG" id="COG0306">
    <property type="taxonomic scope" value="Bacteria"/>
</dbReference>
<sequence length="499" mass="53547">MLHLFAGLDLNTGLLLILALLFVLFYEAINGFHDTANAVATVIYTRAMRSQLAVVMAGIFNFFGVLLGGLSVAYAIVHLLPTDLLLNVGSAHGLAMVFSMLLAAIIWNLGTWYFGLPASSSHTLIGAIIGIGLTNALLTGTSVVDALNIPKMIGIFTSLIVSPIIGLVVAGGLVFILRRYWSGNKKRRRIHMTPAEREKLDGKKKPPFWTRIALIVSAIGVSYSHGANDGQKGIGLIMLVLIGVAPAGFVVNMNASGYDITRTRDAVNHLEQYYQQHASSLKQVIEMSPPALPTPEQVPSGPHEFHCDAARALPAIHLAQGLLNNLPSYDALNVEQRSQLRRLLMCISDTAEKAARLPDTPSEDKRFLTKLKGDLLNTVEYAPVWIIVAVALALSLGTMVGWRRVATTIGEKIGKKGMTYAQGMSAQMTAAVSIGVASYTGMPVSTTHILSSSVAGTMLVDGGGVQGRTIKNILLAWVFTLPISIVLSGSLYWLALKLI</sequence>
<feature type="transmembrane region" description="Helical" evidence="11">
    <location>
        <begin position="208"/>
        <end position="227"/>
    </location>
</feature>
<feature type="transmembrane region" description="Helical" evidence="11">
    <location>
        <begin position="12"/>
        <end position="32"/>
    </location>
</feature>
<keyword evidence="6 11" id="KW-0812">Transmembrane</keyword>
<dbReference type="Pfam" id="PF01384">
    <property type="entry name" value="PHO4"/>
    <property type="match status" value="1"/>
</dbReference>
<dbReference type="NCBIfam" id="NF033774">
    <property type="entry name" value="phos_trans_PitA"/>
    <property type="match status" value="1"/>
</dbReference>
<dbReference type="EMBL" id="CU468135">
    <property type="protein sequence ID" value="CAO98364.1"/>
    <property type="molecule type" value="Genomic_DNA"/>
</dbReference>
<keyword evidence="3 11" id="KW-0813">Transport</keyword>
<keyword evidence="9 11" id="KW-0472">Membrane</keyword>
<keyword evidence="8 11" id="KW-1133">Transmembrane helix</keyword>
<dbReference type="KEGG" id="eta:ETA_33180"/>
<feature type="transmembrane region" description="Helical" evidence="11">
    <location>
        <begin position="123"/>
        <end position="143"/>
    </location>
</feature>
<keyword evidence="4" id="KW-1003">Cell membrane</keyword>
<evidence type="ECO:0000256" key="8">
    <source>
        <dbReference type="ARBA" id="ARBA00022989"/>
    </source>
</evidence>
<name>B2VHE4_ERWT9</name>
<evidence type="ECO:0000256" key="5">
    <source>
        <dbReference type="ARBA" id="ARBA00022592"/>
    </source>
</evidence>
<feature type="transmembrane region" description="Helical" evidence="11">
    <location>
        <begin position="155"/>
        <end position="177"/>
    </location>
</feature>
<comment type="catalytic activity">
    <reaction evidence="10">
        <text>phosphate(in) + H(+)(in) = phosphate(out) + H(+)(out)</text>
        <dbReference type="Rhea" id="RHEA:29939"/>
        <dbReference type="ChEBI" id="CHEBI:15378"/>
        <dbReference type="ChEBI" id="CHEBI:43474"/>
    </reaction>
</comment>